<name>A8P639_COPC7</name>
<dbReference type="PANTHER" id="PTHR35043:SF7">
    <property type="entry name" value="TRANSCRIPTION FACTOR DOMAIN-CONTAINING PROTEIN"/>
    <property type="match status" value="1"/>
</dbReference>
<keyword evidence="2" id="KW-0472">Membrane</keyword>
<dbReference type="AlphaFoldDB" id="A8P639"/>
<feature type="compositionally biased region" description="Polar residues" evidence="1">
    <location>
        <begin position="28"/>
        <end position="41"/>
    </location>
</feature>
<feature type="compositionally biased region" description="Polar residues" evidence="1">
    <location>
        <begin position="379"/>
        <end position="390"/>
    </location>
</feature>
<proteinExistence type="predicted"/>
<keyword evidence="3" id="KW-0732">Signal</keyword>
<gene>
    <name evidence="4" type="ORF">CC1G_10640</name>
</gene>
<feature type="compositionally biased region" description="Basic and acidic residues" evidence="1">
    <location>
        <begin position="320"/>
        <end position="336"/>
    </location>
</feature>
<comment type="caution">
    <text evidence="4">The sequence shown here is derived from an EMBL/GenBank/DDBJ whole genome shotgun (WGS) entry which is preliminary data.</text>
</comment>
<dbReference type="KEGG" id="cci:CC1G_10640"/>
<accession>A8P639</accession>
<feature type="region of interest" description="Disordered" evidence="1">
    <location>
        <begin position="308"/>
        <end position="523"/>
    </location>
</feature>
<feature type="transmembrane region" description="Helical" evidence="2">
    <location>
        <begin position="254"/>
        <end position="271"/>
    </location>
</feature>
<feature type="transmembrane region" description="Helical" evidence="2">
    <location>
        <begin position="52"/>
        <end position="72"/>
    </location>
</feature>
<keyword evidence="2" id="KW-1133">Transmembrane helix</keyword>
<organism evidence="4 5">
    <name type="scientific">Coprinopsis cinerea (strain Okayama-7 / 130 / ATCC MYA-4618 / FGSC 9003)</name>
    <name type="common">Inky cap fungus</name>
    <name type="synonym">Hormographiella aspergillata</name>
    <dbReference type="NCBI Taxonomy" id="240176"/>
    <lineage>
        <taxon>Eukaryota</taxon>
        <taxon>Fungi</taxon>
        <taxon>Dikarya</taxon>
        <taxon>Basidiomycota</taxon>
        <taxon>Agaricomycotina</taxon>
        <taxon>Agaricomycetes</taxon>
        <taxon>Agaricomycetidae</taxon>
        <taxon>Agaricales</taxon>
        <taxon>Agaricineae</taxon>
        <taxon>Psathyrellaceae</taxon>
        <taxon>Coprinopsis</taxon>
    </lineage>
</organism>
<sequence>MFVLILLSYVLFPTSATPVPTPQADNAGGSSRPSDSSNTTPPSAPYPNLDLFLSRTFFSCLATVLACLWISVHPNAPSPQDSSWRRLRRRVEVVLWALIVPELVVCWSVRQWVGARNLKERYRVYGWSMTHAHFLQMGGWVVVRPWPSPFPSPLLLESPANSGRLDDPLSSSFRARQVLSPPLLDKLLTLDSKPLSVRSITPPLQVIRNHSSADAIVTAFALLQTLWFICQGIAKAVVSGTKGNVHIRFLRIELVTASYIVMCLIMYVLWWDKPMDVRVLREVVLDLDRDAQLEREWRILDAMRRLPPDDEKEEEEAEREGEGGEDEKNERSDEASMIRSESSYGEELPLAPNPGEDGAPTPENPIVDEKLPLSPDAAQKSQKSEGSSDTTAREEGSVTEGPNDLKSSSTDVANPDTDVHEPSLKSSASHQEHADTNSVNKLPQSSSISSRRSSRSSSASSFRTANRSEQQEIVEVPRSRRPSIRTTRSTGFSVLSRGRADTLDEPWFPRPAQPNRPPEPQYDTCHPSAADRLVGTRRQWRQDVAGQRSASRTSVNSIASYSAESTIFESMWDSTRTSYFAEKTGLDWFLNRCGVILVGKWGRKGHRNAVEQEDKHLGKLWMPPSYAGELVDQPQDQLAPKWTKEKLDKFHAKVARLRDRVPTFYASTSASVHDDRLFKLMAGGLGMLFGAIHLIGWDASWNLPLHSSLNLDSSTERTFTILWRVSAMIATVTPLFTILALFRLSEEETETSESSIQYMLMEIMVFPLTLLYIPARLLLMVLTIAEIVRIGEEWDTVIQAAGPLVGEWGEGGVLRWTRFIPHFQ</sequence>
<dbReference type="VEuPathDB" id="FungiDB:CC1G_10640"/>
<feature type="chain" id="PRO_5002726767" evidence="3">
    <location>
        <begin position="17"/>
        <end position="824"/>
    </location>
</feature>
<feature type="transmembrane region" description="Helical" evidence="2">
    <location>
        <begin position="215"/>
        <end position="234"/>
    </location>
</feature>
<evidence type="ECO:0000313" key="4">
    <source>
        <dbReference type="EMBL" id="EAU82735.1"/>
    </source>
</evidence>
<dbReference type="GeneID" id="6015676"/>
<feature type="transmembrane region" description="Helical" evidence="2">
    <location>
        <begin position="763"/>
        <end position="785"/>
    </location>
</feature>
<evidence type="ECO:0000256" key="3">
    <source>
        <dbReference type="SAM" id="SignalP"/>
    </source>
</evidence>
<reference evidence="4 5" key="1">
    <citation type="journal article" date="2010" name="Proc. Natl. Acad. Sci. U.S.A.">
        <title>Insights into evolution of multicellular fungi from the assembled chromosomes of the mushroom Coprinopsis cinerea (Coprinus cinereus).</title>
        <authorList>
            <person name="Stajich J.E."/>
            <person name="Wilke S.K."/>
            <person name="Ahren D."/>
            <person name="Au C.H."/>
            <person name="Birren B.W."/>
            <person name="Borodovsky M."/>
            <person name="Burns C."/>
            <person name="Canback B."/>
            <person name="Casselton L.A."/>
            <person name="Cheng C.K."/>
            <person name="Deng J."/>
            <person name="Dietrich F.S."/>
            <person name="Fargo D.C."/>
            <person name="Farman M.L."/>
            <person name="Gathman A.C."/>
            <person name="Goldberg J."/>
            <person name="Guigo R."/>
            <person name="Hoegger P.J."/>
            <person name="Hooker J.B."/>
            <person name="Huggins A."/>
            <person name="James T.Y."/>
            <person name="Kamada T."/>
            <person name="Kilaru S."/>
            <person name="Kodira C."/>
            <person name="Kues U."/>
            <person name="Kupfer D."/>
            <person name="Kwan H.S."/>
            <person name="Lomsadze A."/>
            <person name="Li W."/>
            <person name="Lilly W.W."/>
            <person name="Ma L.J."/>
            <person name="Mackey A.J."/>
            <person name="Manning G."/>
            <person name="Martin F."/>
            <person name="Muraguchi H."/>
            <person name="Natvig D.O."/>
            <person name="Palmerini H."/>
            <person name="Ramesh M.A."/>
            <person name="Rehmeyer C.J."/>
            <person name="Roe B.A."/>
            <person name="Shenoy N."/>
            <person name="Stanke M."/>
            <person name="Ter-Hovhannisyan V."/>
            <person name="Tunlid A."/>
            <person name="Velagapudi R."/>
            <person name="Vision T.J."/>
            <person name="Zeng Q."/>
            <person name="Zolan M.E."/>
            <person name="Pukkila P.J."/>
        </authorList>
    </citation>
    <scope>NUCLEOTIDE SEQUENCE [LARGE SCALE GENOMIC DNA]</scope>
    <source>
        <strain evidence="5">Okayama-7 / 130 / ATCC MYA-4618 / FGSC 9003</strain>
    </source>
</reference>
<feature type="signal peptide" evidence="3">
    <location>
        <begin position="1"/>
        <end position="16"/>
    </location>
</feature>
<feature type="region of interest" description="Disordered" evidence="1">
    <location>
        <begin position="21"/>
        <end position="42"/>
    </location>
</feature>
<feature type="compositionally biased region" description="Acidic residues" evidence="1">
    <location>
        <begin position="310"/>
        <end position="319"/>
    </location>
</feature>
<feature type="transmembrane region" description="Helical" evidence="2">
    <location>
        <begin position="721"/>
        <end position="742"/>
    </location>
</feature>
<dbReference type="EMBL" id="AACS02000005">
    <property type="protein sequence ID" value="EAU82735.1"/>
    <property type="molecule type" value="Genomic_DNA"/>
</dbReference>
<evidence type="ECO:0000256" key="1">
    <source>
        <dbReference type="SAM" id="MobiDB-lite"/>
    </source>
</evidence>
<dbReference type="Proteomes" id="UP000001861">
    <property type="component" value="Unassembled WGS sequence"/>
</dbReference>
<feature type="transmembrane region" description="Helical" evidence="2">
    <location>
        <begin position="680"/>
        <end position="701"/>
    </location>
</feature>
<feature type="transmembrane region" description="Helical" evidence="2">
    <location>
        <begin position="93"/>
        <end position="113"/>
    </location>
</feature>
<feature type="compositionally biased region" description="Pro residues" evidence="1">
    <location>
        <begin position="508"/>
        <end position="520"/>
    </location>
</feature>
<dbReference type="OrthoDB" id="9451547at2759"/>
<keyword evidence="2" id="KW-0812">Transmembrane</keyword>
<dbReference type="PANTHER" id="PTHR35043">
    <property type="entry name" value="TRANSCRIPTION FACTOR DOMAIN-CONTAINING PROTEIN"/>
    <property type="match status" value="1"/>
</dbReference>
<evidence type="ECO:0000313" key="5">
    <source>
        <dbReference type="Proteomes" id="UP000001861"/>
    </source>
</evidence>
<evidence type="ECO:0000256" key="2">
    <source>
        <dbReference type="SAM" id="Phobius"/>
    </source>
</evidence>
<dbReference type="RefSeq" id="XP_001839075.1">
    <property type="nucleotide sequence ID" value="XM_001839023.1"/>
</dbReference>
<keyword evidence="5" id="KW-1185">Reference proteome</keyword>
<feature type="compositionally biased region" description="Low complexity" evidence="1">
    <location>
        <begin position="445"/>
        <end position="468"/>
    </location>
</feature>
<protein>
    <submittedName>
        <fullName evidence="4">Uncharacterized protein</fullName>
    </submittedName>
</protein>
<dbReference type="InParanoid" id="A8P639"/>